<dbReference type="AlphaFoldDB" id="A0AAE3XEF5"/>
<evidence type="ECO:0000256" key="1">
    <source>
        <dbReference type="SAM" id="MobiDB-lite"/>
    </source>
</evidence>
<accession>A0AAE3XEF5</accession>
<feature type="compositionally biased region" description="Gly residues" evidence="1">
    <location>
        <begin position="237"/>
        <end position="246"/>
    </location>
</feature>
<name>A0AAE3XEF5_9DEIO</name>
<dbReference type="Proteomes" id="UP001185331">
    <property type="component" value="Unassembled WGS sequence"/>
</dbReference>
<keyword evidence="2" id="KW-0812">Transmembrane</keyword>
<feature type="region of interest" description="Disordered" evidence="1">
    <location>
        <begin position="127"/>
        <end position="147"/>
    </location>
</feature>
<evidence type="ECO:0000256" key="2">
    <source>
        <dbReference type="SAM" id="Phobius"/>
    </source>
</evidence>
<proteinExistence type="predicted"/>
<organism evidence="3 4">
    <name type="scientific">Deinococcus soli</name>
    <name type="common">ex Cha et al. 2016</name>
    <dbReference type="NCBI Taxonomy" id="1309411"/>
    <lineage>
        <taxon>Bacteria</taxon>
        <taxon>Thermotogati</taxon>
        <taxon>Deinococcota</taxon>
        <taxon>Deinococci</taxon>
        <taxon>Deinococcales</taxon>
        <taxon>Deinococcaceae</taxon>
        <taxon>Deinococcus</taxon>
    </lineage>
</organism>
<sequence length="246" mass="26200">MTQHTTQLMDRLTAYQPGGADAELLLQRLQHEHDWTRAAALAATEEYRRFLYLAVTCPHPVTPSPIVDAVWHEHLMFTREYREELCAGVLGRTLDHTPGGADKTAQHHQQYLDTLDAYADAFGSAAPTGTWPDPRVNQDLPATEQRSQTPLRTALVVAITALALGMMFMTLQFFIQDVTSTLTILLLTSILILPMVILGHHTSSPSVAQRQNGSSGSSGSSSGGSCSGASCASSCGSGCGGGGCGS</sequence>
<dbReference type="RefSeq" id="WP_309854044.1">
    <property type="nucleotide sequence ID" value="NZ_JAVDQJ010000004.1"/>
</dbReference>
<feature type="transmembrane region" description="Helical" evidence="2">
    <location>
        <begin position="154"/>
        <end position="175"/>
    </location>
</feature>
<keyword evidence="2" id="KW-0472">Membrane</keyword>
<feature type="transmembrane region" description="Helical" evidence="2">
    <location>
        <begin position="181"/>
        <end position="200"/>
    </location>
</feature>
<dbReference type="EMBL" id="JAVDQK010000005">
    <property type="protein sequence ID" value="MDR6219024.1"/>
    <property type="molecule type" value="Genomic_DNA"/>
</dbReference>
<evidence type="ECO:0000313" key="3">
    <source>
        <dbReference type="EMBL" id="MDR6219024.1"/>
    </source>
</evidence>
<evidence type="ECO:0008006" key="5">
    <source>
        <dbReference type="Google" id="ProtNLM"/>
    </source>
</evidence>
<reference evidence="3" key="1">
    <citation type="submission" date="2023-07" db="EMBL/GenBank/DDBJ databases">
        <title>Sorghum-associated microbial communities from plants grown in Nebraska, USA.</title>
        <authorList>
            <person name="Schachtman D."/>
        </authorList>
    </citation>
    <scope>NUCLEOTIDE SEQUENCE</scope>
    <source>
        <strain evidence="3">BE330</strain>
    </source>
</reference>
<protein>
    <recommendedName>
        <fullName evidence="5">Glycine-rich protein</fullName>
    </recommendedName>
</protein>
<feature type="region of interest" description="Disordered" evidence="1">
    <location>
        <begin position="205"/>
        <end position="246"/>
    </location>
</feature>
<comment type="caution">
    <text evidence="3">The sequence shown here is derived from an EMBL/GenBank/DDBJ whole genome shotgun (WGS) entry which is preliminary data.</text>
</comment>
<feature type="compositionally biased region" description="Low complexity" evidence="1">
    <location>
        <begin position="227"/>
        <end position="236"/>
    </location>
</feature>
<gene>
    <name evidence="3" type="ORF">J2Y00_002621</name>
</gene>
<keyword evidence="2" id="KW-1133">Transmembrane helix</keyword>
<evidence type="ECO:0000313" key="4">
    <source>
        <dbReference type="Proteomes" id="UP001185331"/>
    </source>
</evidence>